<dbReference type="InterPro" id="IPR045010">
    <property type="entry name" value="MDR_fam"/>
</dbReference>
<dbReference type="SUPFAM" id="SSF50129">
    <property type="entry name" value="GroES-like"/>
    <property type="match status" value="1"/>
</dbReference>
<dbReference type="InterPro" id="IPR041694">
    <property type="entry name" value="ADH_N_2"/>
</dbReference>
<dbReference type="SUPFAM" id="SSF51735">
    <property type="entry name" value="NAD(P)-binding Rossmann-fold domains"/>
    <property type="match status" value="1"/>
</dbReference>
<dbReference type="Proteomes" id="UP000596063">
    <property type="component" value="Chromosome"/>
</dbReference>
<dbReference type="EMBL" id="CP066167">
    <property type="protein sequence ID" value="QQD17095.1"/>
    <property type="molecule type" value="Genomic_DNA"/>
</dbReference>
<feature type="domain" description="Enoyl reductase (ER)" evidence="2">
    <location>
        <begin position="22"/>
        <end position="340"/>
    </location>
</feature>
<dbReference type="RefSeq" id="WP_198568597.1">
    <property type="nucleotide sequence ID" value="NZ_CP066167.1"/>
</dbReference>
<protein>
    <submittedName>
        <fullName evidence="3">NADP-dependent oxidoreductase</fullName>
    </submittedName>
</protein>
<evidence type="ECO:0000259" key="2">
    <source>
        <dbReference type="SMART" id="SM00829"/>
    </source>
</evidence>
<dbReference type="InterPro" id="IPR013149">
    <property type="entry name" value="ADH-like_C"/>
</dbReference>
<accession>A0A7T4QYF3</accession>
<sequence length="346" mass="37454">MPTPQQAQVWVIDHYLEDGLDGSELRLERRPLPELSEGDVLIKTRLLSLDASNLLWLSPKKDYLEQLQIGDPMRGQIIGRIEASRHPDWAEGDHVFSLQTWADYVVCSGDALNNDAISFKLSPHPEIPLDAYVGTLGVTGWSAYVGLHHIGKIGSGKRVLISGAAGATGIMAAQIAKAAGAKVYGLAGGEKKCQLLMDKLKLDGAIDYKATTDLKGEIERVIPDGVEIFFDNVGGEILDAVLPTMSIGGCIVASGSVSQYGKGEQYGIKNLPLVTTRRLRMEGFLILDYLDQVPTILQEMETWFLEGKLINQNQLIHGLEKAQSALSILATGGNTGKLAVYIDGDS</sequence>
<dbReference type="Pfam" id="PF16884">
    <property type="entry name" value="ADH_N_2"/>
    <property type="match status" value="1"/>
</dbReference>
<keyword evidence="1" id="KW-0560">Oxidoreductase</keyword>
<dbReference type="GO" id="GO:0016628">
    <property type="term" value="F:oxidoreductase activity, acting on the CH-CH group of donors, NAD or NADP as acceptor"/>
    <property type="evidence" value="ECO:0007669"/>
    <property type="project" value="InterPro"/>
</dbReference>
<evidence type="ECO:0000256" key="1">
    <source>
        <dbReference type="ARBA" id="ARBA00023002"/>
    </source>
</evidence>
<dbReference type="Gene3D" id="3.40.50.720">
    <property type="entry name" value="NAD(P)-binding Rossmann-like Domain"/>
    <property type="match status" value="1"/>
</dbReference>
<dbReference type="InterPro" id="IPR036291">
    <property type="entry name" value="NAD(P)-bd_dom_sf"/>
</dbReference>
<dbReference type="PANTHER" id="PTHR43205:SF7">
    <property type="entry name" value="PROSTAGLANDIN REDUCTASE 1"/>
    <property type="match status" value="1"/>
</dbReference>
<dbReference type="Gene3D" id="3.90.180.10">
    <property type="entry name" value="Medium-chain alcohol dehydrogenases, catalytic domain"/>
    <property type="match status" value="1"/>
</dbReference>
<evidence type="ECO:0000313" key="3">
    <source>
        <dbReference type="EMBL" id="QQD17095.1"/>
    </source>
</evidence>
<organism evidence="3 4">
    <name type="scientific">Spongiibacter nanhainus</name>
    <dbReference type="NCBI Taxonomy" id="2794344"/>
    <lineage>
        <taxon>Bacteria</taxon>
        <taxon>Pseudomonadati</taxon>
        <taxon>Pseudomonadota</taxon>
        <taxon>Gammaproteobacteria</taxon>
        <taxon>Cellvibrionales</taxon>
        <taxon>Spongiibacteraceae</taxon>
        <taxon>Spongiibacter</taxon>
    </lineage>
</organism>
<dbReference type="InterPro" id="IPR011032">
    <property type="entry name" value="GroES-like_sf"/>
</dbReference>
<dbReference type="SMART" id="SM00829">
    <property type="entry name" value="PKS_ER"/>
    <property type="match status" value="1"/>
</dbReference>
<dbReference type="CDD" id="cd05288">
    <property type="entry name" value="PGDH"/>
    <property type="match status" value="1"/>
</dbReference>
<proteinExistence type="predicted"/>
<evidence type="ECO:0000313" key="4">
    <source>
        <dbReference type="Proteomes" id="UP000596063"/>
    </source>
</evidence>
<dbReference type="Pfam" id="PF00107">
    <property type="entry name" value="ADH_zinc_N"/>
    <property type="match status" value="1"/>
</dbReference>
<reference evidence="3 4" key="1">
    <citation type="submission" date="2020-12" db="EMBL/GenBank/DDBJ databases">
        <authorList>
            <person name="Shan Y."/>
        </authorList>
    </citation>
    <scope>NUCLEOTIDE SEQUENCE [LARGE SCALE GENOMIC DNA]</scope>
    <source>
        <strain evidence="4">csc3.9</strain>
    </source>
</reference>
<name>A0A7T4QYF3_9GAMM</name>
<dbReference type="FunFam" id="3.40.50.720:FF:000121">
    <property type="entry name" value="Prostaglandin reductase 2"/>
    <property type="match status" value="1"/>
</dbReference>
<dbReference type="InterPro" id="IPR020843">
    <property type="entry name" value="ER"/>
</dbReference>
<dbReference type="PANTHER" id="PTHR43205">
    <property type="entry name" value="PROSTAGLANDIN REDUCTASE"/>
    <property type="match status" value="1"/>
</dbReference>
<keyword evidence="4" id="KW-1185">Reference proteome</keyword>
<dbReference type="AlphaFoldDB" id="A0A7T4QYF3"/>
<dbReference type="KEGG" id="snan:I6N98_12030"/>
<gene>
    <name evidence="3" type="ORF">I6N98_12030</name>
</gene>